<sequence>MKLPLFNESFTKISEEKRNKILQTATDYFAEHGFESSNINIIAKKAGISIGAMYSYFSSKEALFSTVIHYAVETLKSVMDEIMKGEDELLIKLEKIIRAVQFNSRTNILYTKLYGQLTAENRSDLTSQIVTDIESVTAGLYTALLEQAQKENVIRDDIDPRLFAFFLDNLLITLQFSYACTYYRERLKIYAGEDIFSDDELVATQLMKFIKSALLLNE</sequence>
<reference evidence="1" key="1">
    <citation type="submission" date="2019-08" db="EMBL/GenBank/DDBJ databases">
        <title>Genome sequence of Clostridiales bacterium MT110.</title>
        <authorList>
            <person name="Cao J."/>
        </authorList>
    </citation>
    <scope>NUCLEOTIDE SEQUENCE</scope>
    <source>
        <strain evidence="1">MT110</strain>
    </source>
</reference>
<accession>A0ACD1ABA7</accession>
<dbReference type="Proteomes" id="UP000594014">
    <property type="component" value="Chromosome"/>
</dbReference>
<keyword evidence="2" id="KW-1185">Reference proteome</keyword>
<organism evidence="1 2">
    <name type="scientific">Anoxybacterium hadale</name>
    <dbReference type="NCBI Taxonomy" id="3408580"/>
    <lineage>
        <taxon>Bacteria</taxon>
        <taxon>Bacillati</taxon>
        <taxon>Bacillota</taxon>
        <taxon>Clostridia</taxon>
        <taxon>Peptostreptococcales</taxon>
        <taxon>Anaerovoracaceae</taxon>
        <taxon>Anoxybacterium</taxon>
    </lineage>
</organism>
<evidence type="ECO:0000313" key="2">
    <source>
        <dbReference type="Proteomes" id="UP000594014"/>
    </source>
</evidence>
<dbReference type="EMBL" id="CP042469">
    <property type="protein sequence ID" value="QOX63761.1"/>
    <property type="molecule type" value="Genomic_DNA"/>
</dbReference>
<proteinExistence type="predicted"/>
<protein>
    <submittedName>
        <fullName evidence="1">TetR/AcrR family transcriptional regulator</fullName>
    </submittedName>
</protein>
<name>A0ACD1ABA7_9FIRM</name>
<evidence type="ECO:0000313" key="1">
    <source>
        <dbReference type="EMBL" id="QOX63761.1"/>
    </source>
</evidence>
<gene>
    <name evidence="1" type="ORF">FRZ06_10590</name>
</gene>